<proteinExistence type="predicted"/>
<organism evidence="2 3">
    <name type="scientific">Flaviramulus basaltis</name>
    <dbReference type="NCBI Taxonomy" id="369401"/>
    <lineage>
        <taxon>Bacteria</taxon>
        <taxon>Pseudomonadati</taxon>
        <taxon>Bacteroidota</taxon>
        <taxon>Flavobacteriia</taxon>
        <taxon>Flavobacteriales</taxon>
        <taxon>Flavobacteriaceae</taxon>
        <taxon>Flaviramulus</taxon>
    </lineage>
</organism>
<evidence type="ECO:0000256" key="1">
    <source>
        <dbReference type="SAM" id="Phobius"/>
    </source>
</evidence>
<feature type="transmembrane region" description="Helical" evidence="1">
    <location>
        <begin position="7"/>
        <end position="24"/>
    </location>
</feature>
<sequence>MYKSKVLVSFIIICYVFFAIFELVGNDTMAYNLNSLIVPLIALSYMIFNKKKDIFFSLFFILYSLSDLMGLVTSYLSFERAEMFNEYKYYIGNSLYILAYMFLVVKIGKSLSFKYLLRNNKIHLVVLIILNIYLVYVLQVIIHPSLLAESDYYLELIYNIVVVLLLAISLLNYFHKDNKKSLYLFLGSLCIVFSEFMDVAYIYIEKRSFLNIIATSLTVGAFYFFYQQSRLLNDKKKEQEYMLLD</sequence>
<feature type="transmembrane region" description="Helical" evidence="1">
    <location>
        <begin position="30"/>
        <end position="48"/>
    </location>
</feature>
<feature type="transmembrane region" description="Helical" evidence="1">
    <location>
        <begin position="55"/>
        <end position="78"/>
    </location>
</feature>
<dbReference type="Proteomes" id="UP000182544">
    <property type="component" value="Unassembled WGS sequence"/>
</dbReference>
<dbReference type="STRING" id="369401.SAMN05428642_102570"/>
<gene>
    <name evidence="2" type="ORF">SAMN05428642_102570</name>
</gene>
<dbReference type="RefSeq" id="WP_072401527.1">
    <property type="nucleotide sequence ID" value="NZ_FPKV01000002.1"/>
</dbReference>
<protein>
    <recommendedName>
        <fullName evidence="4">YhhN-like protein</fullName>
    </recommendedName>
</protein>
<name>A0A1K2IKH0_9FLAO</name>
<keyword evidence="1" id="KW-0472">Membrane</keyword>
<evidence type="ECO:0000313" key="3">
    <source>
        <dbReference type="Proteomes" id="UP000182544"/>
    </source>
</evidence>
<dbReference type="OrthoDB" id="1443753at2"/>
<keyword evidence="3" id="KW-1185">Reference proteome</keyword>
<feature type="transmembrane region" description="Helical" evidence="1">
    <location>
        <begin position="90"/>
        <end position="112"/>
    </location>
</feature>
<feature type="transmembrane region" description="Helical" evidence="1">
    <location>
        <begin position="209"/>
        <end position="226"/>
    </location>
</feature>
<reference evidence="2 3" key="1">
    <citation type="submission" date="2016-10" db="EMBL/GenBank/DDBJ databases">
        <authorList>
            <person name="de Groot N.N."/>
        </authorList>
    </citation>
    <scope>NUCLEOTIDE SEQUENCE [LARGE SCALE GENOMIC DNA]</scope>
    <source>
        <strain evidence="2 3">DSM 18180</strain>
    </source>
</reference>
<keyword evidence="1" id="KW-1133">Transmembrane helix</keyword>
<dbReference type="EMBL" id="FPKV01000002">
    <property type="protein sequence ID" value="SFZ92171.1"/>
    <property type="molecule type" value="Genomic_DNA"/>
</dbReference>
<evidence type="ECO:0008006" key="4">
    <source>
        <dbReference type="Google" id="ProtNLM"/>
    </source>
</evidence>
<feature type="transmembrane region" description="Helical" evidence="1">
    <location>
        <begin position="156"/>
        <end position="175"/>
    </location>
</feature>
<feature type="transmembrane region" description="Helical" evidence="1">
    <location>
        <begin position="182"/>
        <end position="203"/>
    </location>
</feature>
<dbReference type="AlphaFoldDB" id="A0A1K2IKH0"/>
<feature type="transmembrane region" description="Helical" evidence="1">
    <location>
        <begin position="124"/>
        <end position="144"/>
    </location>
</feature>
<keyword evidence="1" id="KW-0812">Transmembrane</keyword>
<evidence type="ECO:0000313" key="2">
    <source>
        <dbReference type="EMBL" id="SFZ92171.1"/>
    </source>
</evidence>
<accession>A0A1K2IKH0</accession>